<feature type="domain" description="Bacterial sugar transferase" evidence="8">
    <location>
        <begin position="273"/>
        <end position="458"/>
    </location>
</feature>
<comment type="similarity">
    <text evidence="2">Belongs to the bacterial sugar transferase family.</text>
</comment>
<keyword evidence="5 7" id="KW-1133">Transmembrane helix</keyword>
<dbReference type="NCBIfam" id="TIGR03023">
    <property type="entry name" value="WcaJ_sugtrans"/>
    <property type="match status" value="1"/>
</dbReference>
<dbReference type="PANTHER" id="PTHR30576:SF0">
    <property type="entry name" value="UNDECAPRENYL-PHOSPHATE N-ACETYLGALACTOSAMINYL 1-PHOSPHATE TRANSFERASE-RELATED"/>
    <property type="match status" value="1"/>
</dbReference>
<proteinExistence type="inferred from homology"/>
<evidence type="ECO:0000256" key="5">
    <source>
        <dbReference type="ARBA" id="ARBA00022989"/>
    </source>
</evidence>
<dbReference type="Gene3D" id="3.40.50.720">
    <property type="entry name" value="NAD(P)-binding Rossmann-like Domain"/>
    <property type="match status" value="1"/>
</dbReference>
<dbReference type="GO" id="GO:0016020">
    <property type="term" value="C:membrane"/>
    <property type="evidence" value="ECO:0007669"/>
    <property type="project" value="UniProtKB-SubCell"/>
</dbReference>
<feature type="transmembrane region" description="Helical" evidence="7">
    <location>
        <begin position="278"/>
        <end position="300"/>
    </location>
</feature>
<evidence type="ECO:0000256" key="1">
    <source>
        <dbReference type="ARBA" id="ARBA00004141"/>
    </source>
</evidence>
<feature type="transmembrane region" description="Helical" evidence="7">
    <location>
        <begin position="103"/>
        <end position="125"/>
    </location>
</feature>
<dbReference type="Proteomes" id="UP000198711">
    <property type="component" value="Unassembled WGS sequence"/>
</dbReference>
<evidence type="ECO:0000256" key="2">
    <source>
        <dbReference type="ARBA" id="ARBA00006464"/>
    </source>
</evidence>
<feature type="transmembrane region" description="Helical" evidence="7">
    <location>
        <begin position="12"/>
        <end position="33"/>
    </location>
</feature>
<dbReference type="InterPro" id="IPR017475">
    <property type="entry name" value="EPS_sugar_tfrase"/>
</dbReference>
<evidence type="ECO:0000256" key="3">
    <source>
        <dbReference type="ARBA" id="ARBA00022679"/>
    </source>
</evidence>
<keyword evidence="3 9" id="KW-0808">Transferase</keyword>
<protein>
    <submittedName>
        <fullName evidence="9">Putative colanic acid biosysnthesis UDP-glucose lipid carrier transferase</fullName>
    </submittedName>
</protein>
<feature type="transmembrane region" description="Helical" evidence="7">
    <location>
        <begin position="39"/>
        <end position="61"/>
    </location>
</feature>
<evidence type="ECO:0000313" key="9">
    <source>
        <dbReference type="EMBL" id="SDW53951.1"/>
    </source>
</evidence>
<keyword evidence="4 7" id="KW-0812">Transmembrane</keyword>
<reference evidence="9 10" key="1">
    <citation type="submission" date="2016-10" db="EMBL/GenBank/DDBJ databases">
        <authorList>
            <person name="Varghese N."/>
            <person name="Submissions S."/>
        </authorList>
    </citation>
    <scope>NUCLEOTIDE SEQUENCE [LARGE SCALE GENOMIC DNA]</scope>
    <source>
        <strain evidence="9 10">DSM 25353</strain>
    </source>
</reference>
<dbReference type="InterPro" id="IPR017473">
    <property type="entry name" value="Undecaprenyl-P_gluc_Ptfrase"/>
</dbReference>
<evidence type="ECO:0000256" key="4">
    <source>
        <dbReference type="ARBA" id="ARBA00022692"/>
    </source>
</evidence>
<gene>
    <name evidence="9" type="ORF">SAMN05444410_103224</name>
</gene>
<keyword evidence="10" id="KW-1185">Reference proteome</keyword>
<accession>A0A8X8LAR5</accession>
<keyword evidence="6 7" id="KW-0472">Membrane</keyword>
<feature type="transmembrane region" description="Helical" evidence="7">
    <location>
        <begin position="81"/>
        <end position="97"/>
    </location>
</feature>
<sequence length="465" mass="54195">MDKKSLHLMQSFLTCLDILSLNVIFCIACYHFEQQLVKGLFFYYALFMFYLNISWLCTALITGQYSEKNIPFSERLARRSFHTYVYFLLMGFAYLFFSHQAYISRLFTTVVLIGFTMALFFNRFLYALICGYYKRTGDGAEKIVIVGYNEVSKKLATHLENDPVSKHIVGFCESPGNVKELSHYPILGNVTDVVTVCRKYGVTEIYSTIPPRQNPEIIRLINDADFNCIRFKVIPDLNHFIPRFGHIDYLDDDLPVISLRHEPLEDAGSRIKKRIFDIIFSSAVTLLVLSWLFPLIAILIKLSSKGPVFFIQKRAGRNNKVFNVFKFRTLKHESEAQDFRQVSKNDNRVFKVGRFLRKTNLDELPQFLNVLAGQMSVCGPRPHPLPLNDTYKMVVDKFMVRHFLKPGITGWAQVNGLRGETENKWKMTKRIEADLWYLENWSFWLDIKIIFLTIFNMIRGEKNAF</sequence>
<name>A0A8X8LAR5_9BACT</name>
<dbReference type="AlphaFoldDB" id="A0A8X8LAR5"/>
<dbReference type="Pfam" id="PF13727">
    <property type="entry name" value="CoA_binding_3"/>
    <property type="match status" value="1"/>
</dbReference>
<evidence type="ECO:0000256" key="7">
    <source>
        <dbReference type="SAM" id="Phobius"/>
    </source>
</evidence>
<dbReference type="EMBL" id="FNNO01000003">
    <property type="protein sequence ID" value="SDW53951.1"/>
    <property type="molecule type" value="Genomic_DNA"/>
</dbReference>
<evidence type="ECO:0000313" key="10">
    <source>
        <dbReference type="Proteomes" id="UP000198711"/>
    </source>
</evidence>
<dbReference type="InterPro" id="IPR003362">
    <property type="entry name" value="Bact_transf"/>
</dbReference>
<dbReference type="GO" id="GO:0016780">
    <property type="term" value="F:phosphotransferase activity, for other substituted phosphate groups"/>
    <property type="evidence" value="ECO:0007669"/>
    <property type="project" value="TreeGrafter"/>
</dbReference>
<evidence type="ECO:0000259" key="8">
    <source>
        <dbReference type="Pfam" id="PF02397"/>
    </source>
</evidence>
<dbReference type="PANTHER" id="PTHR30576">
    <property type="entry name" value="COLANIC BIOSYNTHESIS UDP-GLUCOSE LIPID CARRIER TRANSFERASE"/>
    <property type="match status" value="1"/>
</dbReference>
<organism evidence="9 10">
    <name type="scientific">Hydrobacter penzbergensis</name>
    <dbReference type="NCBI Taxonomy" id="1235997"/>
    <lineage>
        <taxon>Bacteria</taxon>
        <taxon>Pseudomonadati</taxon>
        <taxon>Bacteroidota</taxon>
        <taxon>Chitinophagia</taxon>
        <taxon>Chitinophagales</taxon>
        <taxon>Chitinophagaceae</taxon>
        <taxon>Hydrobacter</taxon>
    </lineage>
</organism>
<comment type="caution">
    <text evidence="9">The sequence shown here is derived from an EMBL/GenBank/DDBJ whole genome shotgun (WGS) entry which is preliminary data.</text>
</comment>
<comment type="subcellular location">
    <subcellularLocation>
        <location evidence="1">Membrane</location>
        <topology evidence="1">Multi-pass membrane protein</topology>
    </subcellularLocation>
</comment>
<dbReference type="Pfam" id="PF02397">
    <property type="entry name" value="Bac_transf"/>
    <property type="match status" value="1"/>
</dbReference>
<evidence type="ECO:0000256" key="6">
    <source>
        <dbReference type="ARBA" id="ARBA00023136"/>
    </source>
</evidence>
<dbReference type="NCBIfam" id="TIGR03025">
    <property type="entry name" value="EPS_sugtrans"/>
    <property type="match status" value="1"/>
</dbReference>